<dbReference type="Pfam" id="PF07748">
    <property type="entry name" value="Glyco_hydro_38C"/>
    <property type="match status" value="1"/>
</dbReference>
<evidence type="ECO:0000256" key="1">
    <source>
        <dbReference type="ARBA" id="ARBA00000365"/>
    </source>
</evidence>
<evidence type="ECO:0000259" key="7">
    <source>
        <dbReference type="SMART" id="SM00872"/>
    </source>
</evidence>
<dbReference type="SUPFAM" id="SSF88713">
    <property type="entry name" value="Glycoside hydrolase/deacetylase"/>
    <property type="match status" value="1"/>
</dbReference>
<dbReference type="InterPro" id="IPR011682">
    <property type="entry name" value="Glyco_hydro_38_C"/>
</dbReference>
<organism evidence="8 9">
    <name type="scientific">Kockovaella imperatae</name>
    <dbReference type="NCBI Taxonomy" id="4999"/>
    <lineage>
        <taxon>Eukaryota</taxon>
        <taxon>Fungi</taxon>
        <taxon>Dikarya</taxon>
        <taxon>Basidiomycota</taxon>
        <taxon>Agaricomycotina</taxon>
        <taxon>Tremellomycetes</taxon>
        <taxon>Tremellales</taxon>
        <taxon>Cuniculitremaceae</taxon>
        <taxon>Kockovaella</taxon>
    </lineage>
</organism>
<name>A0A1Y1UFJ4_9TREE</name>
<keyword evidence="9" id="KW-1185">Reference proteome</keyword>
<dbReference type="PANTHER" id="PTHR46017">
    <property type="entry name" value="ALPHA-MANNOSIDASE 2C1"/>
    <property type="match status" value="1"/>
</dbReference>
<accession>A0A1Y1UFJ4</accession>
<dbReference type="SUPFAM" id="SSF74650">
    <property type="entry name" value="Galactose mutarotase-like"/>
    <property type="match status" value="1"/>
</dbReference>
<evidence type="ECO:0000256" key="4">
    <source>
        <dbReference type="ARBA" id="ARBA00022723"/>
    </source>
</evidence>
<dbReference type="GO" id="GO:0046872">
    <property type="term" value="F:metal ion binding"/>
    <property type="evidence" value="ECO:0007669"/>
    <property type="project" value="UniProtKB-KW"/>
</dbReference>
<dbReference type="Pfam" id="PF22907">
    <property type="entry name" value="Ams1-like_1st"/>
    <property type="match status" value="1"/>
</dbReference>
<dbReference type="Gene3D" id="2.60.40.2220">
    <property type="match status" value="1"/>
</dbReference>
<proteinExistence type="inferred from homology"/>
<dbReference type="GeneID" id="33560155"/>
<dbReference type="GO" id="GO:0000329">
    <property type="term" value="C:fungal-type vacuole membrane"/>
    <property type="evidence" value="ECO:0007669"/>
    <property type="project" value="TreeGrafter"/>
</dbReference>
<dbReference type="SUPFAM" id="SSF88688">
    <property type="entry name" value="Families 57/38 glycoside transferase middle domain"/>
    <property type="match status" value="1"/>
</dbReference>
<dbReference type="AlphaFoldDB" id="A0A1Y1UFJ4"/>
<keyword evidence="5 8" id="KW-0378">Hydrolase</keyword>
<dbReference type="Pfam" id="PF17677">
    <property type="entry name" value="Glyco_hydro38C2"/>
    <property type="match status" value="1"/>
</dbReference>
<comment type="caution">
    <text evidence="8">The sequence shown here is derived from an EMBL/GenBank/DDBJ whole genome shotgun (WGS) entry which is preliminary data.</text>
</comment>
<dbReference type="Proteomes" id="UP000193218">
    <property type="component" value="Unassembled WGS sequence"/>
</dbReference>
<dbReference type="InterPro" id="IPR000602">
    <property type="entry name" value="Glyco_hydro_38_N"/>
</dbReference>
<dbReference type="EMBL" id="NBSH01000008">
    <property type="protein sequence ID" value="ORX36276.1"/>
    <property type="molecule type" value="Genomic_DNA"/>
</dbReference>
<dbReference type="GO" id="GO:0009313">
    <property type="term" value="P:oligosaccharide catabolic process"/>
    <property type="evidence" value="ECO:0007669"/>
    <property type="project" value="TreeGrafter"/>
</dbReference>
<comment type="similarity">
    <text evidence="2">Belongs to the glycosyl hydrolase 38 family.</text>
</comment>
<dbReference type="PANTHER" id="PTHR46017:SF1">
    <property type="entry name" value="ALPHA-MANNOSIDASE 2C1"/>
    <property type="match status" value="1"/>
</dbReference>
<dbReference type="OrthoDB" id="10261055at2759"/>
<dbReference type="InterPro" id="IPR015341">
    <property type="entry name" value="Glyco_hydro_38_cen"/>
</dbReference>
<dbReference type="InterPro" id="IPR041147">
    <property type="entry name" value="GH38_C"/>
</dbReference>
<dbReference type="Gene3D" id="3.20.110.10">
    <property type="entry name" value="Glycoside hydrolase 38, N terminal domain"/>
    <property type="match status" value="1"/>
</dbReference>
<dbReference type="STRING" id="4999.A0A1Y1UFJ4"/>
<dbReference type="SMART" id="SM00872">
    <property type="entry name" value="Alpha-mann_mid"/>
    <property type="match status" value="1"/>
</dbReference>
<evidence type="ECO:0000256" key="5">
    <source>
        <dbReference type="ARBA" id="ARBA00022801"/>
    </source>
</evidence>
<dbReference type="Gene3D" id="2.70.98.30">
    <property type="entry name" value="Golgi alpha-mannosidase II, domain 4"/>
    <property type="match status" value="1"/>
</dbReference>
<dbReference type="GO" id="GO:0004559">
    <property type="term" value="F:alpha-mannosidase activity"/>
    <property type="evidence" value="ECO:0007669"/>
    <property type="project" value="UniProtKB-EC"/>
</dbReference>
<feature type="domain" description="Glycoside hydrolase family 38 central" evidence="7">
    <location>
        <begin position="577"/>
        <end position="656"/>
    </location>
</feature>
<dbReference type="GO" id="GO:0006013">
    <property type="term" value="P:mannose metabolic process"/>
    <property type="evidence" value="ECO:0007669"/>
    <property type="project" value="InterPro"/>
</dbReference>
<evidence type="ECO:0000256" key="2">
    <source>
        <dbReference type="ARBA" id="ARBA00009792"/>
    </source>
</evidence>
<dbReference type="Gene3D" id="1.20.1270.50">
    <property type="entry name" value="Glycoside hydrolase family 38, central domain"/>
    <property type="match status" value="1"/>
</dbReference>
<dbReference type="GO" id="GO:0030246">
    <property type="term" value="F:carbohydrate binding"/>
    <property type="evidence" value="ECO:0007669"/>
    <property type="project" value="InterPro"/>
</dbReference>
<dbReference type="InterPro" id="IPR011013">
    <property type="entry name" value="Gal_mutarotase_sf_dom"/>
</dbReference>
<dbReference type="InParanoid" id="A0A1Y1UFJ4"/>
<dbReference type="InterPro" id="IPR054723">
    <property type="entry name" value="Ams1-like_N"/>
</dbReference>
<dbReference type="InterPro" id="IPR037094">
    <property type="entry name" value="Glyco_hydro_38_cen_sf"/>
</dbReference>
<dbReference type="FunFam" id="3.20.110.10:FF:000002">
    <property type="entry name" value="alpha-mannosidase 2C1 isoform X1"/>
    <property type="match status" value="1"/>
</dbReference>
<dbReference type="EC" id="3.2.1.24" evidence="3"/>
<dbReference type="InterPro" id="IPR011330">
    <property type="entry name" value="Glyco_hydro/deAcase_b/a-brl"/>
</dbReference>
<keyword evidence="6" id="KW-0326">Glycosidase</keyword>
<dbReference type="Pfam" id="PF09261">
    <property type="entry name" value="Alpha-mann_mid"/>
    <property type="match status" value="1"/>
</dbReference>
<sequence>MCRTAPTYPQLTDRVNYPLIPNIALQRLDTFLSGPYATQGLLDQRDIARIDDEKHVKMTGWTPENPLSKPTFKEAKAALNGNHTKDIRKGHLFGPSWSNHWLKVELMLPESFQNVSKSQEVLWEFDPSSEALIFDEEGNAIHAITGIGKTVGPDEDPTDFGGSRTDHVISPSSVVGGKYSVYVEVSCNGLFGAATPGTEMAPPDPNRTFLLRTADIVLPNQPVRALALDFAILRQIAKSNRNPLSSLSARALKACNDIMDTYRQPEGHAEAFRQVVHTCRLIAADILGDIDKRALVAGPGSDRTHVWAIGHCHIDTAWLWTYSQTQQKVARSWSTQCDLMDRYDNYHFAASSAQQYLWLETLYPSTFANVKRHVQSGKFHPVGGAWLEHDCMLPSGESLVRQYLYGQRYFKSRFGEYCREAWLPDTFGYASQLPQILRLAGLNYFFTQKLSWNNITNFPYTSFNWVGIDGSQVLAHMTPVDTYNGQCNYPEIEKAMYNNKNLSVLDECLYLFGNGDGGGGPTPDHLDKLERLTSLAQTNPEVPGIALTKPADFFDHICQETHSGQDLPSWRGELYLEFHRGTYTTQANVKKGNRTMERLLRDLEYFATLASLADPEYKYPKAALDEMWQDTLLNQFHDVLPGSTISLVVDDALAIYERRQDQAHVEISKALSVLYPKSDEDSLVVADAVPQLARSEVMRASEGRHILVETDSYGVLQEISASDIGAPRAYKDGQMYKLENGDFSLTISHGRITSLVDLRLEKELIHPGPGASTGGLMLYEDYPLKFDAWDVEVYHLNSFEALEFEDIYARQDSLRASLKAVVTFGDSQATLTFSVDAVSRSHKQDSDRRSSIRIEADIDWHETHKVLKFALPIDVHSPHAIFGTQFGLVERPTHRNTLADQAKFEVCGHLLADLSEPGYGVSLVAAHKYGYAVEGNTMRLTLLRSPTSPDAHADRGHHTFDFAIMPHVSSLQQGETYRQALGFVNPPYLLTGVRQREGPHVRFQIDGQESKSIVLDTVKRSEDGDGVVLRLFESLGCRAKGVLSISGIRARRAKWVNILEEPIEDVLSNLSRDRDVKISLDFRCFEIKTLLLTL</sequence>
<gene>
    <name evidence="8" type="ORF">BD324DRAFT_651518</name>
</gene>
<evidence type="ECO:0000256" key="3">
    <source>
        <dbReference type="ARBA" id="ARBA00012752"/>
    </source>
</evidence>
<evidence type="ECO:0000256" key="6">
    <source>
        <dbReference type="ARBA" id="ARBA00023295"/>
    </source>
</evidence>
<dbReference type="InterPro" id="IPR027291">
    <property type="entry name" value="Glyco_hydro_38_N_sf"/>
</dbReference>
<dbReference type="RefSeq" id="XP_021870377.1">
    <property type="nucleotide sequence ID" value="XM_022018346.1"/>
</dbReference>
<keyword evidence="4" id="KW-0479">Metal-binding</keyword>
<evidence type="ECO:0000313" key="8">
    <source>
        <dbReference type="EMBL" id="ORX36276.1"/>
    </source>
</evidence>
<protein>
    <recommendedName>
        <fullName evidence="3">alpha-mannosidase</fullName>
        <ecNumber evidence="3">3.2.1.24</ecNumber>
    </recommendedName>
</protein>
<dbReference type="FunFam" id="1.20.1270.50:FF:000004">
    <property type="entry name" value="alpha-mannosidase 2C1 isoform X1"/>
    <property type="match status" value="1"/>
</dbReference>
<comment type="catalytic activity">
    <reaction evidence="1">
        <text>Hydrolysis of terminal, non-reducing alpha-D-mannose residues in alpha-D-mannosides.</text>
        <dbReference type="EC" id="3.2.1.24"/>
    </reaction>
</comment>
<dbReference type="Pfam" id="PF01074">
    <property type="entry name" value="Glyco_hydro_38N"/>
    <property type="match status" value="1"/>
</dbReference>
<evidence type="ECO:0000313" key="9">
    <source>
        <dbReference type="Proteomes" id="UP000193218"/>
    </source>
</evidence>
<dbReference type="InterPro" id="IPR028995">
    <property type="entry name" value="Glyco_hydro_57/38_cen_sf"/>
</dbReference>
<reference evidence="8 9" key="1">
    <citation type="submission" date="2017-03" db="EMBL/GenBank/DDBJ databases">
        <title>Widespread Adenine N6-methylation of Active Genes in Fungi.</title>
        <authorList>
            <consortium name="DOE Joint Genome Institute"/>
            <person name="Mondo S.J."/>
            <person name="Dannebaum R.O."/>
            <person name="Kuo R.C."/>
            <person name="Louie K.B."/>
            <person name="Bewick A.J."/>
            <person name="Labutti K."/>
            <person name="Haridas S."/>
            <person name="Kuo A."/>
            <person name="Salamov A."/>
            <person name="Ahrendt S.R."/>
            <person name="Lau R."/>
            <person name="Bowen B.P."/>
            <person name="Lipzen A."/>
            <person name="Sullivan W."/>
            <person name="Andreopoulos W.B."/>
            <person name="Clum A."/>
            <person name="Lindquist E."/>
            <person name="Daum C."/>
            <person name="Northen T.R."/>
            <person name="Ramamoorthy G."/>
            <person name="Schmitz R.J."/>
            <person name="Gryganskyi A."/>
            <person name="Culley D."/>
            <person name="Magnuson J."/>
            <person name="James T.Y."/>
            <person name="O'Malley M.A."/>
            <person name="Stajich J.E."/>
            <person name="Spatafora J.W."/>
            <person name="Visel A."/>
            <person name="Grigoriev I.V."/>
        </authorList>
    </citation>
    <scope>NUCLEOTIDE SEQUENCE [LARGE SCALE GENOMIC DNA]</scope>
    <source>
        <strain evidence="8 9">NRRL Y-17943</strain>
    </source>
</reference>